<organism evidence="6 7">
    <name type="scientific">Madurella fahalii</name>
    <dbReference type="NCBI Taxonomy" id="1157608"/>
    <lineage>
        <taxon>Eukaryota</taxon>
        <taxon>Fungi</taxon>
        <taxon>Dikarya</taxon>
        <taxon>Ascomycota</taxon>
        <taxon>Pezizomycotina</taxon>
        <taxon>Sordariomycetes</taxon>
        <taxon>Sordariomycetidae</taxon>
        <taxon>Sordariales</taxon>
        <taxon>Sordariales incertae sedis</taxon>
        <taxon>Madurella</taxon>
    </lineage>
</organism>
<keyword evidence="1" id="KW-0880">Kelch repeat</keyword>
<dbReference type="InterPro" id="IPR015915">
    <property type="entry name" value="Kelch-typ_b-propeller"/>
</dbReference>
<feature type="signal peptide" evidence="5">
    <location>
        <begin position="1"/>
        <end position="21"/>
    </location>
</feature>
<feature type="region of interest" description="Disordered" evidence="3">
    <location>
        <begin position="646"/>
        <end position="726"/>
    </location>
</feature>
<dbReference type="InterPro" id="IPR011043">
    <property type="entry name" value="Gal_Oxase/kelch_b-propeller"/>
</dbReference>
<keyword evidence="4" id="KW-1133">Transmembrane helix</keyword>
<dbReference type="RefSeq" id="XP_070918420.1">
    <property type="nucleotide sequence ID" value="XM_071062319.1"/>
</dbReference>
<keyword evidence="4" id="KW-0472">Membrane</keyword>
<dbReference type="Proteomes" id="UP001628179">
    <property type="component" value="Unassembled WGS sequence"/>
</dbReference>
<keyword evidence="2" id="KW-0677">Repeat</keyword>
<feature type="compositionally biased region" description="Low complexity" evidence="3">
    <location>
        <begin position="703"/>
        <end position="723"/>
    </location>
</feature>
<feature type="compositionally biased region" description="Polar residues" evidence="3">
    <location>
        <begin position="654"/>
        <end position="670"/>
    </location>
</feature>
<keyword evidence="4" id="KW-0812">Transmembrane</keyword>
<protein>
    <submittedName>
        <fullName evidence="6">Kelch repeat-containing protein</fullName>
    </submittedName>
</protein>
<keyword evidence="5" id="KW-0732">Signal</keyword>
<feature type="chain" id="PRO_5046179515" evidence="5">
    <location>
        <begin position="22"/>
        <end position="830"/>
    </location>
</feature>
<feature type="compositionally biased region" description="Pro residues" evidence="3">
    <location>
        <begin position="679"/>
        <end position="688"/>
    </location>
</feature>
<dbReference type="PANTHER" id="PTHR46228:SF2">
    <property type="entry name" value="KELCH REPEAT PROTEIN (AFU_ORTHOLOGUE AFUA_4G14350)"/>
    <property type="match status" value="1"/>
</dbReference>
<dbReference type="Gene3D" id="2.120.10.80">
    <property type="entry name" value="Kelch-type beta propeller"/>
    <property type="match status" value="1"/>
</dbReference>
<proteinExistence type="predicted"/>
<evidence type="ECO:0000256" key="1">
    <source>
        <dbReference type="ARBA" id="ARBA00022441"/>
    </source>
</evidence>
<accession>A0ABQ0GFZ7</accession>
<comment type="caution">
    <text evidence="6">The sequence shown here is derived from an EMBL/GenBank/DDBJ whole genome shotgun (WGS) entry which is preliminary data.</text>
</comment>
<feature type="compositionally biased region" description="Basic and acidic residues" evidence="3">
    <location>
        <begin position="812"/>
        <end position="830"/>
    </location>
</feature>
<dbReference type="SUPFAM" id="SSF50965">
    <property type="entry name" value="Galactose oxidase, central domain"/>
    <property type="match status" value="1"/>
</dbReference>
<feature type="transmembrane region" description="Helical" evidence="4">
    <location>
        <begin position="521"/>
        <end position="545"/>
    </location>
</feature>
<dbReference type="PANTHER" id="PTHR46228">
    <property type="entry name" value="KELCH DOMAIN-CONTAINING PROTEIN"/>
    <property type="match status" value="1"/>
</dbReference>
<evidence type="ECO:0000313" key="7">
    <source>
        <dbReference type="Proteomes" id="UP001628179"/>
    </source>
</evidence>
<reference evidence="6 7" key="1">
    <citation type="submission" date="2024-09" db="EMBL/GenBank/DDBJ databases">
        <title>Itraconazole resistance in Madurella fahalii resulting from another homologue of gene encoding cytochrome P450 14-alpha sterol demethylase (CYP51).</title>
        <authorList>
            <person name="Yoshioka I."/>
            <person name="Fahal A.H."/>
            <person name="Kaneko S."/>
            <person name="Yaguchi T."/>
        </authorList>
    </citation>
    <scope>NUCLEOTIDE SEQUENCE [LARGE SCALE GENOMIC DNA]</scope>
    <source>
        <strain evidence="6 7">IFM 68171</strain>
    </source>
</reference>
<sequence>MLGSGLSTPALVTAFASLALGQAVWQENQVDTRICQWGQLRAHVIRDTVYLDGGSLWWQPGFSDGTRGGAVNDDNLLGLIYMLNFTTPFDITQNISAVLQTLTKAGEGPAANIAPNYVDGALLGNHEGLYLYGGLMQKSNAYDDVLSDSVLYYQRYQYGPPRDNFMDGFVLRQLPPNVTQYIAYGGAASAPSENMAWYFSGMRSSSGGPIYDIATASDTELAVNLSRTLVSLNMESQQNEIFSASPLPSSIPGRANPELVWVPVGPRGILVALGGVVFPDFAYPTMVSPDEEASRMQSPSFMTTIDIYDVASDSWYRQRTTDGPGQLTRGCAVVAPAQDSSSFNIYYYGGYDGLHQMERFSDDVWVLSLPSFTWVKLASGDGEGRAGHKCVMPYPDQMLVIGGYPPLAGSPLRCLKEPIRVFNLSTGAWRDRYDPAVFSNYTVPSVVREVIGGSETGDASVTTPIPSGWDSDELASIFATPYPTSRIMTYYPYASITPPNNTNPNATPSPVPHEGGGIPAYLPPVLGTVLGLVFVTVVAVLILLWRRRRLLRPTPSEAGTEDTNGNRIASWLRGQTSPPKAMTVASSEITPLTNTDVESVGVPPRSVAEIMSREVAELPGNSYPAELHDTPMTHIKDTTRFSHLSESPAIGRGSVNNGSYYSNGTQQVDHASTVSSSTPQPPPVPPNASPVYYRPDSDALGDAPMTSATTSPTTTTTASPDTARGNVLSGISNLSERDRTHLRQISDTTVSSVTTAPGVDRVLVGGPAGAREGFVDSPAVVSPPTMGPAEGADYLSARGQGSSGESPLRRSVFTERNEDMNGGNDAEKTG</sequence>
<feature type="region of interest" description="Disordered" evidence="3">
    <location>
        <begin position="775"/>
        <end position="830"/>
    </location>
</feature>
<name>A0ABQ0GFZ7_9PEZI</name>
<dbReference type="GeneID" id="98177642"/>
<evidence type="ECO:0000256" key="3">
    <source>
        <dbReference type="SAM" id="MobiDB-lite"/>
    </source>
</evidence>
<dbReference type="EMBL" id="BAAFSV010000003">
    <property type="protein sequence ID" value="GAB1316689.1"/>
    <property type="molecule type" value="Genomic_DNA"/>
</dbReference>
<evidence type="ECO:0000256" key="2">
    <source>
        <dbReference type="ARBA" id="ARBA00022737"/>
    </source>
</evidence>
<evidence type="ECO:0000256" key="5">
    <source>
        <dbReference type="SAM" id="SignalP"/>
    </source>
</evidence>
<evidence type="ECO:0000256" key="4">
    <source>
        <dbReference type="SAM" id="Phobius"/>
    </source>
</evidence>
<keyword evidence="7" id="KW-1185">Reference proteome</keyword>
<gene>
    <name evidence="6" type="ORF">MFIFM68171_06899</name>
</gene>
<evidence type="ECO:0000313" key="6">
    <source>
        <dbReference type="EMBL" id="GAB1316689.1"/>
    </source>
</evidence>